<reference evidence="2" key="1">
    <citation type="submission" date="2020-06" db="EMBL/GenBank/DDBJ databases">
        <authorList>
            <consortium name="Wellcome Sanger Institute Data Sharing"/>
        </authorList>
    </citation>
    <scope>NUCLEOTIDE SEQUENCE [LARGE SCALE GENOMIC DNA]</scope>
</reference>
<dbReference type="Pfam" id="PF00837">
    <property type="entry name" value="T4_deiodinase"/>
    <property type="match status" value="1"/>
</dbReference>
<dbReference type="AlphaFoldDB" id="A0A8C5H2J2"/>
<keyword evidence="3" id="KW-1185">Reference proteome</keyword>
<organism evidence="2 3">
    <name type="scientific">Gouania willdenowi</name>
    <name type="common">Blunt-snouted clingfish</name>
    <name type="synonym">Lepadogaster willdenowi</name>
    <dbReference type="NCBI Taxonomy" id="441366"/>
    <lineage>
        <taxon>Eukaryota</taxon>
        <taxon>Metazoa</taxon>
        <taxon>Chordata</taxon>
        <taxon>Craniata</taxon>
        <taxon>Vertebrata</taxon>
        <taxon>Euteleostomi</taxon>
        <taxon>Actinopterygii</taxon>
        <taxon>Neopterygii</taxon>
        <taxon>Teleostei</taxon>
        <taxon>Neoteleostei</taxon>
        <taxon>Acanthomorphata</taxon>
        <taxon>Ovalentaria</taxon>
        <taxon>Blenniimorphae</taxon>
        <taxon>Blenniiformes</taxon>
        <taxon>Gobiesocoidei</taxon>
        <taxon>Gobiesocidae</taxon>
        <taxon>Gobiesocinae</taxon>
        <taxon>Gouania</taxon>
    </lineage>
</organism>
<dbReference type="Ensembl" id="ENSGWIT00000041672.1">
    <property type="protein sequence ID" value="ENSGWIP00000038274.1"/>
    <property type="gene ID" value="ENSGWIG00000019595.1"/>
</dbReference>
<keyword evidence="1" id="KW-0893">Thyroid hormones biosynthesis</keyword>
<dbReference type="PANTHER" id="PTHR11781">
    <property type="entry name" value="IODOTHYRONINE DEIODINASE"/>
    <property type="match status" value="1"/>
</dbReference>
<dbReference type="Proteomes" id="UP000694680">
    <property type="component" value="Chromosome 22"/>
</dbReference>
<dbReference type="GO" id="GO:0004800">
    <property type="term" value="F:thyroxine 5'-deiodinase activity"/>
    <property type="evidence" value="ECO:0007669"/>
    <property type="project" value="InterPro"/>
</dbReference>
<dbReference type="InterPro" id="IPR000643">
    <property type="entry name" value="Iodothyronine_deiodinase"/>
</dbReference>
<evidence type="ECO:0000256" key="1">
    <source>
        <dbReference type="RuleBase" id="RU000676"/>
    </source>
</evidence>
<accession>A0A8C5H2J2</accession>
<dbReference type="PANTHER" id="PTHR11781:SF23">
    <property type="entry name" value="IODOTHYRONINE DEIODINASE"/>
    <property type="match status" value="1"/>
</dbReference>
<dbReference type="GO" id="GO:0042403">
    <property type="term" value="P:thyroid hormone metabolic process"/>
    <property type="evidence" value="ECO:0007669"/>
    <property type="project" value="TreeGrafter"/>
</dbReference>
<keyword evidence="1" id="KW-0560">Oxidoreductase</keyword>
<evidence type="ECO:0000313" key="2">
    <source>
        <dbReference type="Ensembl" id="ENSGWIP00000038274.1"/>
    </source>
</evidence>
<dbReference type="GO" id="GO:0042446">
    <property type="term" value="P:hormone biosynthetic process"/>
    <property type="evidence" value="ECO:0007669"/>
    <property type="project" value="UniProtKB-KW"/>
</dbReference>
<reference evidence="2" key="2">
    <citation type="submission" date="2025-08" db="UniProtKB">
        <authorList>
            <consortium name="Ensembl"/>
        </authorList>
    </citation>
    <scope>IDENTIFICATION</scope>
</reference>
<comment type="function">
    <text evidence="1">Responsible for the deiodination of T4 (3,5,3',5'-tetraiodothyronine).</text>
</comment>
<evidence type="ECO:0000313" key="3">
    <source>
        <dbReference type="Proteomes" id="UP000694680"/>
    </source>
</evidence>
<reference evidence="2" key="3">
    <citation type="submission" date="2025-09" db="UniProtKB">
        <authorList>
            <consortium name="Ensembl"/>
        </authorList>
    </citation>
    <scope>IDENTIFICATION</scope>
</reference>
<comment type="similarity">
    <text evidence="1">Belongs to the iodothyronine deiodinase family.</text>
</comment>
<sequence length="89" mass="10004">MFYGILAQEPSDPSDPDPPVCISDSNRLFSLESMKAVWHGHKLDFLKAAHLGHGAPNTDVVELQDRRRSRILDFAKRNRPLVLNFGSCT</sequence>
<dbReference type="Gene3D" id="3.40.30.10">
    <property type="entry name" value="Glutaredoxin"/>
    <property type="match status" value="1"/>
</dbReference>
<proteinExistence type="inferred from homology"/>
<protein>
    <recommendedName>
        <fullName evidence="1">Iodothyronine deiodinase</fullName>
    </recommendedName>
</protein>
<keyword evidence="1" id="KW-0712">Selenocysteine</keyword>
<name>A0A8C5H2J2_GOUWI</name>